<dbReference type="InterPro" id="IPR050143">
    <property type="entry name" value="TRIM/RBCC"/>
</dbReference>
<dbReference type="InterPro" id="IPR013320">
    <property type="entry name" value="ConA-like_dom_sf"/>
</dbReference>
<evidence type="ECO:0000259" key="6">
    <source>
        <dbReference type="PROSITE" id="PS50089"/>
    </source>
</evidence>
<evidence type="ECO:0000256" key="2">
    <source>
        <dbReference type="ARBA" id="ARBA00022771"/>
    </source>
</evidence>
<reference evidence="8" key="1">
    <citation type="submission" date="2023-03" db="EMBL/GenBank/DDBJ databases">
        <title>Electrophorus voltai genome.</title>
        <authorList>
            <person name="Bian C."/>
        </authorList>
    </citation>
    <scope>NUCLEOTIDE SEQUENCE</scope>
    <source>
        <strain evidence="8">CB-2022</strain>
        <tissue evidence="8">Muscle</tissue>
    </source>
</reference>
<keyword evidence="5" id="KW-0175">Coiled coil</keyword>
<feature type="domain" description="B30.2/SPRY" evidence="7">
    <location>
        <begin position="187"/>
        <end position="383"/>
    </location>
</feature>
<dbReference type="AlphaFoldDB" id="A0AAD8ZSR0"/>
<name>A0AAD8ZSR0_9TELE</name>
<dbReference type="FunFam" id="2.60.120.920:FF:000004">
    <property type="entry name" value="Butyrophilin subfamily 1 member A1"/>
    <property type="match status" value="1"/>
</dbReference>
<evidence type="ECO:0000259" key="7">
    <source>
        <dbReference type="PROSITE" id="PS50188"/>
    </source>
</evidence>
<feature type="coiled-coil region" evidence="5">
    <location>
        <begin position="112"/>
        <end position="179"/>
    </location>
</feature>
<accession>A0AAD8ZSR0</accession>
<dbReference type="InterPro" id="IPR001841">
    <property type="entry name" value="Znf_RING"/>
</dbReference>
<dbReference type="InterPro" id="IPR003879">
    <property type="entry name" value="Butyrophylin_SPRY"/>
</dbReference>
<dbReference type="PROSITE" id="PS50089">
    <property type="entry name" value="ZF_RING_2"/>
    <property type="match status" value="1"/>
</dbReference>
<dbReference type="PANTHER" id="PTHR24103">
    <property type="entry name" value="E3 UBIQUITIN-PROTEIN LIGASE TRIM"/>
    <property type="match status" value="1"/>
</dbReference>
<dbReference type="Pfam" id="PF00622">
    <property type="entry name" value="SPRY"/>
    <property type="match status" value="1"/>
</dbReference>
<sequence length="386" mass="44807">MAADNTNKMSLRDDLTCAICYDLFKDPVMLGCMHHFCKQCISTYWRSMRGPVSCPQCRQEFPNKQFQVNYLVAGLVEKVGATSSGYLRNLEKQPKDCMDFEYSQKEEIITMIHREEEQMDKIRKLGAELRNQMRSDFQALHHFLQMEEVALLKQLHRDQEELEQRIKRHLEALHIESRELEKSDHNDILLLAYHFGLWLPSTGPLPLTFDEDTVHPSLQLSLDRTQVVENDAILPYKFSTKRFVKCVNVFAAQGFQSGRHYWEVGVGTKPKWDLGIALEVVDRHTRVKLCPENGYWTLRLRNGREYSAGTQPWRPLPVTSQPLSIGIFLDCEEQRISFYNADNMHLLYSFSNGPSGKSFPFFSTCLSESGQQPKPIRLLHFPRQSL</sequence>
<gene>
    <name evidence="8" type="ORF">P4O66_020204</name>
</gene>
<keyword evidence="2 4" id="KW-0863">Zinc-finger</keyword>
<dbReference type="SMART" id="SM00589">
    <property type="entry name" value="PRY"/>
    <property type="match status" value="1"/>
</dbReference>
<feature type="domain" description="RING-type" evidence="6">
    <location>
        <begin position="17"/>
        <end position="58"/>
    </location>
</feature>
<dbReference type="InterPro" id="IPR043136">
    <property type="entry name" value="B30.2/SPRY_sf"/>
</dbReference>
<dbReference type="SMART" id="SM00449">
    <property type="entry name" value="SPRY"/>
    <property type="match status" value="1"/>
</dbReference>
<keyword evidence="3" id="KW-0862">Zinc</keyword>
<dbReference type="SUPFAM" id="SSF57850">
    <property type="entry name" value="RING/U-box"/>
    <property type="match status" value="1"/>
</dbReference>
<dbReference type="Pfam" id="PF13445">
    <property type="entry name" value="zf-RING_UBOX"/>
    <property type="match status" value="1"/>
</dbReference>
<dbReference type="EMBL" id="JAROKS010000004">
    <property type="protein sequence ID" value="KAK1804160.1"/>
    <property type="molecule type" value="Genomic_DNA"/>
</dbReference>
<evidence type="ECO:0000313" key="9">
    <source>
        <dbReference type="Proteomes" id="UP001239994"/>
    </source>
</evidence>
<evidence type="ECO:0000256" key="3">
    <source>
        <dbReference type="ARBA" id="ARBA00022833"/>
    </source>
</evidence>
<keyword evidence="9" id="KW-1185">Reference proteome</keyword>
<dbReference type="InterPro" id="IPR013083">
    <property type="entry name" value="Znf_RING/FYVE/PHD"/>
</dbReference>
<dbReference type="InterPro" id="IPR003877">
    <property type="entry name" value="SPRY_dom"/>
</dbReference>
<dbReference type="PROSITE" id="PS00518">
    <property type="entry name" value="ZF_RING_1"/>
    <property type="match status" value="1"/>
</dbReference>
<dbReference type="PROSITE" id="PS50188">
    <property type="entry name" value="B302_SPRY"/>
    <property type="match status" value="1"/>
</dbReference>
<dbReference type="SUPFAM" id="SSF49899">
    <property type="entry name" value="Concanavalin A-like lectins/glucanases"/>
    <property type="match status" value="1"/>
</dbReference>
<evidence type="ECO:0000256" key="1">
    <source>
        <dbReference type="ARBA" id="ARBA00022723"/>
    </source>
</evidence>
<dbReference type="Gene3D" id="2.60.120.920">
    <property type="match status" value="1"/>
</dbReference>
<keyword evidence="1" id="KW-0479">Metal-binding</keyword>
<evidence type="ECO:0000313" key="8">
    <source>
        <dbReference type="EMBL" id="KAK1804160.1"/>
    </source>
</evidence>
<dbReference type="InterPro" id="IPR001870">
    <property type="entry name" value="B30.2/SPRY"/>
</dbReference>
<proteinExistence type="predicted"/>
<organism evidence="8 9">
    <name type="scientific">Electrophorus voltai</name>
    <dbReference type="NCBI Taxonomy" id="2609070"/>
    <lineage>
        <taxon>Eukaryota</taxon>
        <taxon>Metazoa</taxon>
        <taxon>Chordata</taxon>
        <taxon>Craniata</taxon>
        <taxon>Vertebrata</taxon>
        <taxon>Euteleostomi</taxon>
        <taxon>Actinopterygii</taxon>
        <taxon>Neopterygii</taxon>
        <taxon>Teleostei</taxon>
        <taxon>Ostariophysi</taxon>
        <taxon>Gymnotiformes</taxon>
        <taxon>Gymnotoidei</taxon>
        <taxon>Gymnotidae</taxon>
        <taxon>Electrophorus</taxon>
    </lineage>
</organism>
<dbReference type="InterPro" id="IPR027370">
    <property type="entry name" value="Znf-RING_euk"/>
</dbReference>
<protein>
    <recommendedName>
        <fullName evidence="10">Zinc-binding protein A33-like</fullName>
    </recommendedName>
</protein>
<dbReference type="Pfam" id="PF13765">
    <property type="entry name" value="PRY"/>
    <property type="match status" value="1"/>
</dbReference>
<evidence type="ECO:0000256" key="5">
    <source>
        <dbReference type="SAM" id="Coils"/>
    </source>
</evidence>
<dbReference type="InterPro" id="IPR006574">
    <property type="entry name" value="PRY"/>
</dbReference>
<comment type="caution">
    <text evidence="8">The sequence shown here is derived from an EMBL/GenBank/DDBJ whole genome shotgun (WGS) entry which is preliminary data.</text>
</comment>
<evidence type="ECO:0008006" key="10">
    <source>
        <dbReference type="Google" id="ProtNLM"/>
    </source>
</evidence>
<dbReference type="GO" id="GO:0008270">
    <property type="term" value="F:zinc ion binding"/>
    <property type="evidence" value="ECO:0007669"/>
    <property type="project" value="UniProtKB-KW"/>
</dbReference>
<dbReference type="PRINTS" id="PR01407">
    <property type="entry name" value="BUTYPHLNCDUF"/>
</dbReference>
<evidence type="ECO:0000256" key="4">
    <source>
        <dbReference type="PROSITE-ProRule" id="PRU00175"/>
    </source>
</evidence>
<dbReference type="InterPro" id="IPR017907">
    <property type="entry name" value="Znf_RING_CS"/>
</dbReference>
<dbReference type="Gene3D" id="3.30.40.10">
    <property type="entry name" value="Zinc/RING finger domain, C3HC4 (zinc finger)"/>
    <property type="match status" value="1"/>
</dbReference>
<dbReference type="SMART" id="SM00184">
    <property type="entry name" value="RING"/>
    <property type="match status" value="1"/>
</dbReference>
<dbReference type="Proteomes" id="UP001239994">
    <property type="component" value="Unassembled WGS sequence"/>
</dbReference>